<evidence type="ECO:0000256" key="3">
    <source>
        <dbReference type="ARBA" id="ARBA00022614"/>
    </source>
</evidence>
<dbReference type="InterPro" id="IPR004020">
    <property type="entry name" value="DAPIN"/>
</dbReference>
<evidence type="ECO:0000256" key="6">
    <source>
        <dbReference type="ARBA" id="ARBA00022840"/>
    </source>
</evidence>
<dbReference type="InterPro" id="IPR032675">
    <property type="entry name" value="LRR_dom_sf"/>
</dbReference>
<dbReference type="InterPro" id="IPR041267">
    <property type="entry name" value="NLRP_HD2"/>
</dbReference>
<sequence length="760" mass="87463">MASVKELLVDSLKELLEAELKEFHWHLMNTSHKHISKSEMEKADIFDTVDKMAMCFGPEEAMKVMVDILTKMKQNDRAEQLENKHKQAQAEGNMKTSVTVGELQNFLQTHKTKMRKKAEYIFEGNKDNEAQLKAVYTELFITEGDMKDVNHEHEILKIDDVFKNKKTHDKPIKCNDIFTELRKNNEEKIVLTKGVAGIGKTVSVHKFILDWAEGEANQDIHCVFLLSFREINLITNEDFSLHELLLEFYPELKDMEKSKLYEECKLAFIFDGLDESRLLLNFNTRSLNTVEKRSSVDVLFTSLVKVLQDILTENNEENISTTLTEMYIHFLLIQMEIKNQKYDKQEERECTEHLQLNKKMILKLAKLAFEQLKQENIVFYKEDLKACGIDASKDTEFTGMIAEIFKREHRLHGAKVFCFVHLSVQEFLAAVHVFICYQNKDMQELQFFFKLPEQNITLQELLQKTVNKTMESQRGHLDLFLRFLMGISLESSQNLLKGLITHTEDTTESVTKTAEYIKQEQIKYNISDESSVNLFYCLLELKDHSLYEEIQSYLSSDGHPGRNLSSSMCTVLTCVLLMSEKVLDEFNPKKFTSSSSKYTRLIPAVRCCRRALFDSCGFDETCCETVSSALQESNSHLTELDLSNNHLQDSGVKLIYDGLKSPHCQLNIMRLCGCHLTDQSCESLSSALQSSNSVLRELDMSNNDLQDPGVKLLSEGLKSPNSKMEMLRELDLNNNDLQDSGVMLLSEGLRSPNCQLEILR</sequence>
<dbReference type="FunFam" id="3.40.50.300:FF:000210">
    <property type="entry name" value="Si:dkey-16p6.1"/>
    <property type="match status" value="1"/>
</dbReference>
<keyword evidence="4" id="KW-0677">Repeat</keyword>
<dbReference type="PROSITE" id="PS50837">
    <property type="entry name" value="NACHT"/>
    <property type="match status" value="1"/>
</dbReference>
<comment type="subcellular location">
    <subcellularLocation>
        <location evidence="1">Cytoplasm</location>
    </subcellularLocation>
</comment>
<dbReference type="SUPFAM" id="SSF52047">
    <property type="entry name" value="RNI-like"/>
    <property type="match status" value="1"/>
</dbReference>
<organism evidence="9 10">
    <name type="scientific">Cirrhinus mrigala</name>
    <name type="common">Mrigala</name>
    <dbReference type="NCBI Taxonomy" id="683832"/>
    <lineage>
        <taxon>Eukaryota</taxon>
        <taxon>Metazoa</taxon>
        <taxon>Chordata</taxon>
        <taxon>Craniata</taxon>
        <taxon>Vertebrata</taxon>
        <taxon>Euteleostomi</taxon>
        <taxon>Actinopterygii</taxon>
        <taxon>Neopterygii</taxon>
        <taxon>Teleostei</taxon>
        <taxon>Ostariophysi</taxon>
        <taxon>Cypriniformes</taxon>
        <taxon>Cyprinidae</taxon>
        <taxon>Labeoninae</taxon>
        <taxon>Labeonini</taxon>
        <taxon>Cirrhinus</taxon>
    </lineage>
</organism>
<keyword evidence="10" id="KW-1185">Reference proteome</keyword>
<dbReference type="SMART" id="SM01288">
    <property type="entry name" value="FISNA"/>
    <property type="match status" value="1"/>
</dbReference>
<evidence type="ECO:0000313" key="10">
    <source>
        <dbReference type="Proteomes" id="UP001529510"/>
    </source>
</evidence>
<evidence type="ECO:0000259" key="7">
    <source>
        <dbReference type="PROSITE" id="PS50824"/>
    </source>
</evidence>
<dbReference type="Pfam" id="PF17776">
    <property type="entry name" value="NLRC4_HD2"/>
    <property type="match status" value="1"/>
</dbReference>
<protein>
    <submittedName>
        <fullName evidence="9">Uncharacterized protein</fullName>
    </submittedName>
</protein>
<evidence type="ECO:0000259" key="8">
    <source>
        <dbReference type="PROSITE" id="PS50837"/>
    </source>
</evidence>
<keyword evidence="3" id="KW-0433">Leucine-rich repeat</keyword>
<dbReference type="InterPro" id="IPR029495">
    <property type="entry name" value="NACHT-assoc"/>
</dbReference>
<dbReference type="EMBL" id="JAMKFB020000235">
    <property type="protein sequence ID" value="KAL0151591.1"/>
    <property type="molecule type" value="Genomic_DNA"/>
</dbReference>
<dbReference type="Pfam" id="PF14484">
    <property type="entry name" value="FISNA"/>
    <property type="match status" value="1"/>
</dbReference>
<dbReference type="InterPro" id="IPR027417">
    <property type="entry name" value="P-loop_NTPase"/>
</dbReference>
<dbReference type="InterPro" id="IPR011029">
    <property type="entry name" value="DEATH-like_dom_sf"/>
</dbReference>
<dbReference type="Pfam" id="PF05729">
    <property type="entry name" value="NACHT"/>
    <property type="match status" value="1"/>
</dbReference>
<dbReference type="CDD" id="cd08321">
    <property type="entry name" value="Pyrin_ASC-like"/>
    <property type="match status" value="1"/>
</dbReference>
<evidence type="ECO:0000256" key="4">
    <source>
        <dbReference type="ARBA" id="ARBA00022737"/>
    </source>
</evidence>
<name>A0ABD0MSQ3_CIRMR</name>
<dbReference type="PANTHER" id="PTHR24106">
    <property type="entry name" value="NACHT, LRR AND CARD DOMAINS-CONTAINING"/>
    <property type="match status" value="1"/>
</dbReference>
<dbReference type="Gene3D" id="3.40.50.300">
    <property type="entry name" value="P-loop containing nucleotide triphosphate hydrolases"/>
    <property type="match status" value="1"/>
</dbReference>
<keyword evidence="2" id="KW-0963">Cytoplasm</keyword>
<accession>A0ABD0MSQ3</accession>
<dbReference type="SMART" id="SM00368">
    <property type="entry name" value="LRR_RI"/>
    <property type="match status" value="4"/>
</dbReference>
<dbReference type="AlphaFoldDB" id="A0ABD0MSQ3"/>
<dbReference type="InterPro" id="IPR001611">
    <property type="entry name" value="Leu-rich_rpt"/>
</dbReference>
<dbReference type="PROSITE" id="PS50824">
    <property type="entry name" value="DAPIN"/>
    <property type="match status" value="1"/>
</dbReference>
<dbReference type="InterPro" id="IPR041075">
    <property type="entry name" value="NOD1/2_WH"/>
</dbReference>
<keyword evidence="5" id="KW-0547">Nucleotide-binding</keyword>
<dbReference type="Pfam" id="PF13516">
    <property type="entry name" value="LRR_6"/>
    <property type="match status" value="3"/>
</dbReference>
<keyword evidence="6" id="KW-0067">ATP-binding</keyword>
<proteinExistence type="predicted"/>
<gene>
    <name evidence="9" type="ORF">M9458_053108</name>
</gene>
<dbReference type="GO" id="GO:0005524">
    <property type="term" value="F:ATP binding"/>
    <property type="evidence" value="ECO:0007669"/>
    <property type="project" value="UniProtKB-KW"/>
</dbReference>
<dbReference type="InterPro" id="IPR007111">
    <property type="entry name" value="NACHT_NTPase"/>
</dbReference>
<evidence type="ECO:0000256" key="2">
    <source>
        <dbReference type="ARBA" id="ARBA00022490"/>
    </source>
</evidence>
<dbReference type="Pfam" id="PF02758">
    <property type="entry name" value="PYRIN"/>
    <property type="match status" value="1"/>
</dbReference>
<dbReference type="Gene3D" id="3.80.10.10">
    <property type="entry name" value="Ribonuclease Inhibitor"/>
    <property type="match status" value="1"/>
</dbReference>
<evidence type="ECO:0000256" key="5">
    <source>
        <dbReference type="ARBA" id="ARBA00022741"/>
    </source>
</evidence>
<comment type="caution">
    <text evidence="9">The sequence shown here is derived from an EMBL/GenBank/DDBJ whole genome shotgun (WGS) entry which is preliminary data.</text>
</comment>
<dbReference type="InterPro" id="IPR051261">
    <property type="entry name" value="NLR"/>
</dbReference>
<evidence type="ECO:0000256" key="1">
    <source>
        <dbReference type="ARBA" id="ARBA00004496"/>
    </source>
</evidence>
<feature type="domain" description="NACHT" evidence="8">
    <location>
        <begin position="188"/>
        <end position="275"/>
    </location>
</feature>
<reference evidence="9 10" key="1">
    <citation type="submission" date="2024-05" db="EMBL/GenBank/DDBJ databases">
        <title>Genome sequencing and assembly of Indian major carp, Cirrhinus mrigala (Hamilton, 1822).</title>
        <authorList>
            <person name="Mohindra V."/>
            <person name="Chowdhury L.M."/>
            <person name="Lal K."/>
            <person name="Jena J.K."/>
        </authorList>
    </citation>
    <scope>NUCLEOTIDE SEQUENCE [LARGE SCALE GENOMIC DNA]</scope>
    <source>
        <strain evidence="9">CM1030</strain>
        <tissue evidence="9">Blood</tissue>
    </source>
</reference>
<dbReference type="Pfam" id="PF17779">
    <property type="entry name" value="WHD_NOD2"/>
    <property type="match status" value="1"/>
</dbReference>
<dbReference type="Proteomes" id="UP001529510">
    <property type="component" value="Unassembled WGS sequence"/>
</dbReference>
<feature type="domain" description="Pyrin" evidence="7">
    <location>
        <begin position="1"/>
        <end position="87"/>
    </location>
</feature>
<dbReference type="Gene3D" id="1.10.533.10">
    <property type="entry name" value="Death Domain, Fas"/>
    <property type="match status" value="1"/>
</dbReference>
<dbReference type="SUPFAM" id="SSF47986">
    <property type="entry name" value="DEATH domain"/>
    <property type="match status" value="1"/>
</dbReference>
<dbReference type="GO" id="GO:0005737">
    <property type="term" value="C:cytoplasm"/>
    <property type="evidence" value="ECO:0007669"/>
    <property type="project" value="UniProtKB-SubCell"/>
</dbReference>
<evidence type="ECO:0000313" key="9">
    <source>
        <dbReference type="EMBL" id="KAL0151591.1"/>
    </source>
</evidence>
<dbReference type="SMART" id="SM01289">
    <property type="entry name" value="PYRIN"/>
    <property type="match status" value="1"/>
</dbReference>